<evidence type="ECO:0000313" key="1">
    <source>
        <dbReference type="EMBL" id="OBZ65489.1"/>
    </source>
</evidence>
<name>A0A1C7LNB0_GRIFR</name>
<accession>A0A1C7LNB0</accession>
<dbReference type="Proteomes" id="UP000092993">
    <property type="component" value="Unassembled WGS sequence"/>
</dbReference>
<protein>
    <submittedName>
        <fullName evidence="1">Uncharacterized protein</fullName>
    </submittedName>
</protein>
<dbReference type="OrthoDB" id="3252951at2759"/>
<keyword evidence="2" id="KW-1185">Reference proteome</keyword>
<sequence>MFIAYTRALSQFFLPQFVKRTIPINPHSVGLARSSFSTSIARGAQSDDNDPNGFEIPEMTPDSLLELFEDRMATCSDPQWLTAADPDPRTSTRERYLKTIMSNIWLLSAYLMSVDVDEFRMAEVEPGSRIDRGRNALMTLAKVTAMWMHEAFPTGTDDEELTECLWNLAHNVWIITEYEKRALPADISWTDISDVLVISLRLTHGAVKEFIERNPE</sequence>
<proteinExistence type="predicted"/>
<dbReference type="EMBL" id="LUGG01000044">
    <property type="protein sequence ID" value="OBZ65489.1"/>
    <property type="molecule type" value="Genomic_DNA"/>
</dbReference>
<dbReference type="AlphaFoldDB" id="A0A1C7LNB0"/>
<gene>
    <name evidence="1" type="ORF">A0H81_14632</name>
</gene>
<comment type="caution">
    <text evidence="1">The sequence shown here is derived from an EMBL/GenBank/DDBJ whole genome shotgun (WGS) entry which is preliminary data.</text>
</comment>
<organism evidence="1 2">
    <name type="scientific">Grifola frondosa</name>
    <name type="common">Maitake</name>
    <name type="synonym">Polyporus frondosus</name>
    <dbReference type="NCBI Taxonomy" id="5627"/>
    <lineage>
        <taxon>Eukaryota</taxon>
        <taxon>Fungi</taxon>
        <taxon>Dikarya</taxon>
        <taxon>Basidiomycota</taxon>
        <taxon>Agaricomycotina</taxon>
        <taxon>Agaricomycetes</taxon>
        <taxon>Polyporales</taxon>
        <taxon>Grifolaceae</taxon>
        <taxon>Grifola</taxon>
    </lineage>
</organism>
<evidence type="ECO:0000313" key="2">
    <source>
        <dbReference type="Proteomes" id="UP000092993"/>
    </source>
</evidence>
<reference evidence="1 2" key="1">
    <citation type="submission" date="2016-03" db="EMBL/GenBank/DDBJ databases">
        <title>Whole genome sequencing of Grifola frondosa 9006-11.</title>
        <authorList>
            <person name="Min B."/>
            <person name="Park H."/>
            <person name="Kim J.-G."/>
            <person name="Cho H."/>
            <person name="Oh Y.-L."/>
            <person name="Kong W.-S."/>
            <person name="Choi I.-G."/>
        </authorList>
    </citation>
    <scope>NUCLEOTIDE SEQUENCE [LARGE SCALE GENOMIC DNA]</scope>
    <source>
        <strain evidence="1 2">9006-11</strain>
    </source>
</reference>